<keyword evidence="8" id="KW-0418">Kinase</keyword>
<dbReference type="Pfam" id="PF12799">
    <property type="entry name" value="LRR_4"/>
    <property type="match status" value="1"/>
</dbReference>
<evidence type="ECO:0000256" key="3">
    <source>
        <dbReference type="ARBA" id="ARBA00022527"/>
    </source>
</evidence>
<dbReference type="Gene3D" id="3.30.70.1390">
    <property type="entry name" value="ROC domain from the Parkinson's disease-associated leucine-rich repeat kinase 2"/>
    <property type="match status" value="1"/>
</dbReference>
<dbReference type="SUPFAM" id="SSF56112">
    <property type="entry name" value="Protein kinase-like (PK-like)"/>
    <property type="match status" value="1"/>
</dbReference>
<dbReference type="OrthoDB" id="2789670at2759"/>
<dbReference type="InterPro" id="IPR002110">
    <property type="entry name" value="Ankyrin_rpt"/>
</dbReference>
<evidence type="ECO:0000256" key="11">
    <source>
        <dbReference type="ARBA" id="ARBA00047899"/>
    </source>
</evidence>
<dbReference type="Gene3D" id="3.80.10.10">
    <property type="entry name" value="Ribonuclease Inhibitor"/>
    <property type="match status" value="4"/>
</dbReference>
<dbReference type="InterPro" id="IPR003591">
    <property type="entry name" value="Leu-rich_rpt_typical-subtyp"/>
</dbReference>
<dbReference type="InterPro" id="IPR011009">
    <property type="entry name" value="Kinase-like_dom_sf"/>
</dbReference>
<dbReference type="GO" id="GO:0009966">
    <property type="term" value="P:regulation of signal transduction"/>
    <property type="evidence" value="ECO:0007669"/>
    <property type="project" value="UniProtKB-ARBA"/>
</dbReference>
<accession>A0A9P0IVM7</accession>
<dbReference type="InterPro" id="IPR000719">
    <property type="entry name" value="Prot_kinase_dom"/>
</dbReference>
<dbReference type="FunFam" id="1.10.510.10:FF:000749">
    <property type="entry name" value="Leucine-rich repeat kinase, isoform C"/>
    <property type="match status" value="1"/>
</dbReference>
<feature type="domain" description="Protein kinase" evidence="15">
    <location>
        <begin position="1849"/>
        <end position="2150"/>
    </location>
</feature>
<keyword evidence="9 13" id="KW-0067">ATP-binding</keyword>
<dbReference type="PANTHER" id="PTHR24198:SF169">
    <property type="entry name" value="NON-SPECIFIC SERINE_THREONINE PROTEIN KINASE"/>
    <property type="match status" value="1"/>
</dbReference>
<evidence type="ECO:0000256" key="2">
    <source>
        <dbReference type="ARBA" id="ARBA00012513"/>
    </source>
</evidence>
<dbReference type="InterPro" id="IPR032675">
    <property type="entry name" value="LRR_dom_sf"/>
</dbReference>
<evidence type="ECO:0000256" key="4">
    <source>
        <dbReference type="ARBA" id="ARBA00022614"/>
    </source>
</evidence>
<dbReference type="SUPFAM" id="SSF52540">
    <property type="entry name" value="P-loop containing nucleoside triphosphate hydrolases"/>
    <property type="match status" value="1"/>
</dbReference>
<evidence type="ECO:0000256" key="9">
    <source>
        <dbReference type="ARBA" id="ARBA00022840"/>
    </source>
</evidence>
<keyword evidence="10" id="KW-0040">ANK repeat</keyword>
<evidence type="ECO:0000256" key="1">
    <source>
        <dbReference type="ARBA" id="ARBA00008171"/>
    </source>
</evidence>
<dbReference type="InterPro" id="IPR032171">
    <property type="entry name" value="COR-A"/>
</dbReference>
<feature type="compositionally biased region" description="Polar residues" evidence="14">
    <location>
        <begin position="1771"/>
        <end position="1783"/>
    </location>
</feature>
<dbReference type="Gene3D" id="3.40.50.300">
    <property type="entry name" value="P-loop containing nucleotide triphosphate hydrolases"/>
    <property type="match status" value="1"/>
</dbReference>
<dbReference type="SUPFAM" id="SSF48403">
    <property type="entry name" value="Ankyrin repeat"/>
    <property type="match status" value="2"/>
</dbReference>
<dbReference type="InterPro" id="IPR057263">
    <property type="entry name" value="COR-B"/>
</dbReference>
<dbReference type="Pfam" id="PF08477">
    <property type="entry name" value="Roc"/>
    <property type="match status" value="1"/>
</dbReference>
<dbReference type="Gene3D" id="1.25.40.20">
    <property type="entry name" value="Ankyrin repeat-containing domain"/>
    <property type="match status" value="3"/>
</dbReference>
<dbReference type="PROSITE" id="PS00108">
    <property type="entry name" value="PROTEIN_KINASE_ST"/>
    <property type="match status" value="1"/>
</dbReference>
<keyword evidence="4" id="KW-0433">Leucine-rich repeat</keyword>
<proteinExistence type="inferred from homology"/>
<dbReference type="InterPro" id="IPR036770">
    <property type="entry name" value="Ankyrin_rpt-contain_sf"/>
</dbReference>
<dbReference type="GO" id="GO:0005524">
    <property type="term" value="F:ATP binding"/>
    <property type="evidence" value="ECO:0007669"/>
    <property type="project" value="UniProtKB-UniRule"/>
</dbReference>
<dbReference type="SUPFAM" id="SSF52058">
    <property type="entry name" value="L domain-like"/>
    <property type="match status" value="1"/>
</dbReference>
<dbReference type="Pfam" id="PF16095">
    <property type="entry name" value="COR-A"/>
    <property type="match status" value="1"/>
</dbReference>
<dbReference type="InterPro" id="IPR001611">
    <property type="entry name" value="Leu-rich_rpt"/>
</dbReference>
<gene>
    <name evidence="16" type="ORF">CHIRRI_LOCUS4600</name>
</gene>
<reference evidence="16" key="2">
    <citation type="submission" date="2022-10" db="EMBL/GenBank/DDBJ databases">
        <authorList>
            <consortium name="ENA_rothamsted_submissions"/>
            <consortium name="culmorum"/>
            <person name="King R."/>
        </authorList>
    </citation>
    <scope>NUCLEOTIDE SEQUENCE</scope>
</reference>
<keyword evidence="5" id="KW-0808">Transferase</keyword>
<evidence type="ECO:0000256" key="14">
    <source>
        <dbReference type="SAM" id="MobiDB-lite"/>
    </source>
</evidence>
<dbReference type="InterPro" id="IPR011047">
    <property type="entry name" value="Quinoprotein_ADH-like_sf"/>
</dbReference>
<evidence type="ECO:0000256" key="12">
    <source>
        <dbReference type="ARBA" id="ARBA00048679"/>
    </source>
</evidence>
<evidence type="ECO:0000313" key="16">
    <source>
        <dbReference type="EMBL" id="CAH1717080.1"/>
    </source>
</evidence>
<dbReference type="PANTHER" id="PTHR24198">
    <property type="entry name" value="ANKYRIN REPEAT AND PROTEIN KINASE DOMAIN-CONTAINING PROTEIN"/>
    <property type="match status" value="1"/>
</dbReference>
<organism evidence="16 17">
    <name type="scientific">Chironomus riparius</name>
    <dbReference type="NCBI Taxonomy" id="315576"/>
    <lineage>
        <taxon>Eukaryota</taxon>
        <taxon>Metazoa</taxon>
        <taxon>Ecdysozoa</taxon>
        <taxon>Arthropoda</taxon>
        <taxon>Hexapoda</taxon>
        <taxon>Insecta</taxon>
        <taxon>Pterygota</taxon>
        <taxon>Neoptera</taxon>
        <taxon>Endopterygota</taxon>
        <taxon>Diptera</taxon>
        <taxon>Nematocera</taxon>
        <taxon>Chironomoidea</taxon>
        <taxon>Chironomidae</taxon>
        <taxon>Chironominae</taxon>
        <taxon>Chironomus</taxon>
    </lineage>
</organism>
<comment type="catalytic activity">
    <reaction evidence="12">
        <text>L-seryl-[protein] + ATP = O-phospho-L-seryl-[protein] + ADP + H(+)</text>
        <dbReference type="Rhea" id="RHEA:17989"/>
        <dbReference type="Rhea" id="RHEA-COMP:9863"/>
        <dbReference type="Rhea" id="RHEA-COMP:11604"/>
        <dbReference type="ChEBI" id="CHEBI:15378"/>
        <dbReference type="ChEBI" id="CHEBI:29999"/>
        <dbReference type="ChEBI" id="CHEBI:30616"/>
        <dbReference type="ChEBI" id="CHEBI:83421"/>
        <dbReference type="ChEBI" id="CHEBI:456216"/>
        <dbReference type="EC" id="2.7.11.1"/>
    </reaction>
</comment>
<comment type="similarity">
    <text evidence="1">Belongs to the protein kinase superfamily. TKL Ser/Thr protein kinase family. ROCO subfamily.</text>
</comment>
<dbReference type="SMART" id="SM00248">
    <property type="entry name" value="ANK"/>
    <property type="match status" value="10"/>
</dbReference>
<dbReference type="FunFam" id="3.80.10.10:FF:000484">
    <property type="entry name" value="Leucine-rich repeat kinase, isoform C"/>
    <property type="match status" value="1"/>
</dbReference>
<dbReference type="Pfam" id="PF13855">
    <property type="entry name" value="LRR_8"/>
    <property type="match status" value="2"/>
</dbReference>
<dbReference type="EMBL" id="OU895878">
    <property type="protein sequence ID" value="CAH1717080.1"/>
    <property type="molecule type" value="Genomic_DNA"/>
</dbReference>
<keyword evidence="6" id="KW-0677">Repeat</keyword>
<evidence type="ECO:0000256" key="13">
    <source>
        <dbReference type="PROSITE-ProRule" id="PRU10141"/>
    </source>
</evidence>
<evidence type="ECO:0000256" key="8">
    <source>
        <dbReference type="ARBA" id="ARBA00022777"/>
    </source>
</evidence>
<feature type="binding site" evidence="13">
    <location>
        <position position="1882"/>
    </location>
    <ligand>
        <name>ATP</name>
        <dbReference type="ChEBI" id="CHEBI:30616"/>
    </ligand>
</feature>
<dbReference type="PROSITE" id="PS00107">
    <property type="entry name" value="PROTEIN_KINASE_ATP"/>
    <property type="match status" value="1"/>
</dbReference>
<name>A0A9P0IVM7_9DIPT</name>
<keyword evidence="3" id="KW-0723">Serine/threonine-protein kinase</keyword>
<dbReference type="GO" id="GO:0004674">
    <property type="term" value="F:protein serine/threonine kinase activity"/>
    <property type="evidence" value="ECO:0007669"/>
    <property type="project" value="UniProtKB-KW"/>
</dbReference>
<dbReference type="InterPro" id="IPR027417">
    <property type="entry name" value="P-loop_NTPase"/>
</dbReference>
<keyword evidence="7 13" id="KW-0547">Nucleotide-binding</keyword>
<feature type="region of interest" description="Disordered" evidence="14">
    <location>
        <begin position="1756"/>
        <end position="1790"/>
    </location>
</feature>
<dbReference type="SMART" id="SM00364">
    <property type="entry name" value="LRR_BAC"/>
    <property type="match status" value="9"/>
</dbReference>
<dbReference type="Gene3D" id="1.10.10.10">
    <property type="entry name" value="Winged helix-like DNA-binding domain superfamily/Winged helix DNA-binding domain"/>
    <property type="match status" value="1"/>
</dbReference>
<dbReference type="InterPro" id="IPR008271">
    <property type="entry name" value="Ser/Thr_kinase_AS"/>
</dbReference>
<feature type="compositionally biased region" description="Low complexity" evidence="14">
    <location>
        <begin position="876"/>
        <end position="890"/>
    </location>
</feature>
<feature type="region of interest" description="Disordered" evidence="14">
    <location>
        <begin position="872"/>
        <end position="891"/>
    </location>
</feature>
<dbReference type="InterPro" id="IPR036388">
    <property type="entry name" value="WH-like_DNA-bd_sf"/>
</dbReference>
<evidence type="ECO:0000313" key="17">
    <source>
        <dbReference type="Proteomes" id="UP001153620"/>
    </source>
</evidence>
<dbReference type="InterPro" id="IPR056602">
    <property type="entry name" value="Beta-prop_LRRK2"/>
</dbReference>
<dbReference type="GO" id="GO:0005525">
    <property type="term" value="F:GTP binding"/>
    <property type="evidence" value="ECO:0007669"/>
    <property type="project" value="UniProtKB-KW"/>
</dbReference>
<evidence type="ECO:0000256" key="5">
    <source>
        <dbReference type="ARBA" id="ARBA00022679"/>
    </source>
</evidence>
<protein>
    <recommendedName>
        <fullName evidence="2">non-specific serine/threonine protein kinase</fullName>
        <ecNumber evidence="2">2.7.11.1</ecNumber>
    </recommendedName>
</protein>
<comment type="catalytic activity">
    <reaction evidence="11">
        <text>L-threonyl-[protein] + ATP = O-phospho-L-threonyl-[protein] + ADP + H(+)</text>
        <dbReference type="Rhea" id="RHEA:46608"/>
        <dbReference type="Rhea" id="RHEA-COMP:11060"/>
        <dbReference type="Rhea" id="RHEA-COMP:11605"/>
        <dbReference type="ChEBI" id="CHEBI:15378"/>
        <dbReference type="ChEBI" id="CHEBI:30013"/>
        <dbReference type="ChEBI" id="CHEBI:30616"/>
        <dbReference type="ChEBI" id="CHEBI:61977"/>
        <dbReference type="ChEBI" id="CHEBI:456216"/>
        <dbReference type="EC" id="2.7.11.1"/>
    </reaction>
</comment>
<dbReference type="SMART" id="SM00369">
    <property type="entry name" value="LRR_TYP"/>
    <property type="match status" value="9"/>
</dbReference>
<reference evidence="16" key="1">
    <citation type="submission" date="2022-01" db="EMBL/GenBank/DDBJ databases">
        <authorList>
            <person name="King R."/>
        </authorList>
    </citation>
    <scope>NUCLEOTIDE SEQUENCE</scope>
</reference>
<dbReference type="FunFam" id="3.30.200.20:FF:000803">
    <property type="entry name" value="Probable serine/threonine-protein kinase roco4"/>
    <property type="match status" value="1"/>
</dbReference>
<evidence type="ECO:0000259" key="15">
    <source>
        <dbReference type="SMART" id="SM00220"/>
    </source>
</evidence>
<dbReference type="Proteomes" id="UP001153620">
    <property type="component" value="Chromosome 2"/>
</dbReference>
<evidence type="ECO:0000256" key="10">
    <source>
        <dbReference type="ARBA" id="ARBA00023043"/>
    </source>
</evidence>
<evidence type="ECO:0000256" key="6">
    <source>
        <dbReference type="ARBA" id="ARBA00022737"/>
    </source>
</evidence>
<evidence type="ECO:0000256" key="7">
    <source>
        <dbReference type="ARBA" id="ARBA00022741"/>
    </source>
</evidence>
<dbReference type="GO" id="GO:0005737">
    <property type="term" value="C:cytoplasm"/>
    <property type="evidence" value="ECO:0007669"/>
    <property type="project" value="UniProtKB-ARBA"/>
</dbReference>
<dbReference type="Pfam" id="PF25497">
    <property type="entry name" value="COR-B"/>
    <property type="match status" value="1"/>
</dbReference>
<dbReference type="InterPro" id="IPR017441">
    <property type="entry name" value="Protein_kinase_ATP_BS"/>
</dbReference>
<keyword evidence="17" id="KW-1185">Reference proteome</keyword>
<dbReference type="SMART" id="SM00220">
    <property type="entry name" value="S_TKc"/>
    <property type="match status" value="1"/>
</dbReference>
<dbReference type="InterPro" id="IPR025875">
    <property type="entry name" value="Leu-rich_rpt_4"/>
</dbReference>
<dbReference type="Pfam" id="PF23748">
    <property type="entry name" value="Beta-prop_LRRK2"/>
    <property type="match status" value="1"/>
</dbReference>
<dbReference type="EC" id="2.7.11.1" evidence="2"/>
<dbReference type="FunFam" id="3.40.50.300:FF:001518">
    <property type="entry name" value="Leucine-rich repeat kinase, isoform C"/>
    <property type="match status" value="1"/>
</dbReference>
<dbReference type="Pfam" id="PF12796">
    <property type="entry name" value="Ank_2"/>
    <property type="match status" value="2"/>
</dbReference>
<dbReference type="Pfam" id="PF00069">
    <property type="entry name" value="Pkinase"/>
    <property type="match status" value="1"/>
</dbReference>
<dbReference type="SUPFAM" id="SSF50998">
    <property type="entry name" value="Quinoprotein alcohol dehydrogenase-like"/>
    <property type="match status" value="1"/>
</dbReference>
<dbReference type="Gene3D" id="1.10.510.10">
    <property type="entry name" value="Transferase(Phosphotransferase) domain 1"/>
    <property type="match status" value="1"/>
</dbReference>
<sequence length="2565" mass="287770">MDSPDSSEDFAGRLLHQAALWDNVELLLDLLQDYHDINCIDSWGRTPIHAAAVSSNSKCIQVLINAGADINLQCGIRGENKTALHLSAELGYHTNVKTLLDAQASFIIRDVNGLTAQDLAARNGHEDCVKLLKKAIDSREQIRLMKHNELREAVHGNEETTVRVLLDAIAVEQEIIVNMAPSGQNTLLFLAASLGNEKILEFLLVAGADGRAHTVTSYSPLYIACYNGHLNVAKILLRKFPELVQQVTVEKWLPFHAAVINGHMAIVEMLIKFDYPEEYLMSFHDPSGEYQWKLPFDPNSQDVTSQSALYVSCLLGNKSLVELLLKWKVKCIKVKHDLDDSPQKVVSPQQQSQNILSPLSPTGRRVSLGIMSIMSRLSLSREQQNEDSSNEFLRNPLELNLLCGAARETALLAAVRGGFIEVAHLLLTNNADANISARPLEDPQNDPRMTDEIYGFCNTPLAEATKQKSIAMVDLLLKFNAKDDSSTALAIAIINSDEQIISRLLAIKAHPDPDFKINKKAISSPETEFRPILGNLTFSSLFPNTPTMINWHSNNFRLNIIKANWLVEAALHCNSKLKGHPKAHQVSLTALTRIDVSHNNLKEIPMEFFTLISLRYLNLSQNNLECIPVEDVLTPVKSKREKKYEYNVPVLEELYLQDNRLEMIPAAIFRIPSLLILDVSNNKLQELPFEVWRSPKLRELNVAFNLLKDLPSLPPEELSCCSNDALSPVADAYLFNNLSGFDDRGVHTRNTVSKIEIMRHNVWTRSLEVTDQELRLVDAKNDQSVSQLSSLNLANNLFTSIPLALPCLAVNLTRLNMAYNSLRSMGHITSYPSSLKQLDLGHNEISCWPSLPRIAAADPHLACYNPQIDPGHQKVTGSTSKSSSTSSYTSDQVQVKASASSNNITSLRTAVLKSVCCHRRHLRLDSLRTLILADNLLTRIQLSTDDVSTLGESDEYEWSVVGVAKSRLIFPNLSMLDISNNCLKEIPLSIHELSNLSVLNISGNTDITDLPAHMGLLSRLWNLNTRGCSLQEPLKSMIESKKYKTMDIIGYLKSVLEDARKYARMKLMVVGIQRIGKTSLLEMLRNESGGSRNQKKQVDHWTKRMGHKNINTKTTRGTNISTVGVDIGDWVCEKRRNSHGPVVFRTWDFGGQKEYYATHQYFLSKRSLYLVLWRIIDGKKGLAEVLQWLGNIQARAPNSPCVIVGTHYDEVGEKFPAKKAEELQQIIRDRFIAVADAEKMGLPRVLDSIEVSCKTGHNIKLLANLIYDTAFSLRLPGSKEYLLQQKVPASYLALEDVVGSIANQLKLNGADPVLNAENYRDMVTQEMQSRGYKGFRDNSELNQATMFLHDNGVLLHYDDATLRDLYFLDPQWLCDMLAHVVTIREINPFARNGIMKIDDLAMLFKSSCLGTNDNRNYIVSLLNKFEVALTWDARTLLIPSLLPTEEESLDGKEIAIKIVARSRGWAVRTKNSFPLSSSYDSNESVIKAEQPNYDICAIPKSGKSISRLLLMSYFPSGFWSRLITRILADDQVVEALRCIYPLTREASTNPDLNFALNQNVSFFWSIWQTGLSLNYGNVIIFKLREIPFSCQTSPYRNANNRFKLKQEGIWSDIDLISQSILELVFPMNKIGVRPNNAELGIEMEIDINIQSTTQLLALIVDHIDLLLEDWYPTLGTRFVHTSEGRFLITRLIPCQKCLLRCEERSNQPPQPTVNVKLPKSLFKRLSLDRNRDGELSGLNEISGILNEMAAANNSRKSQDSLGYSDCDSGVDPNSAQSSRTTSVEGHPLINNESLPPPSYSWMVEECILAAYDRKSIQCPVHGEIELSSITPDVNFLDLSENNLIRPEDISRGQLLGRGAFGFVFKATCKMKNSRQLIPVAMKMLQPVAPGPRANQSAIIAYKAALGKWERDPLQHACKAYCTARQELSVLLTLKHPNIVPLMGVCTQPLALVLDLAPKGALDATLRHYRRSGARIGPYCFQLLVLQTARALEYLHRRRVIYRDLKSENILVFEFPEPHTADNPGNQVHIKMADYGISRIVLPSGSKGFGGTEGFMAPEIMKHNGEEEYTEKVDCFSFGMFIYELISLRQPFEGHEAVKECILDGNRPVLTQRETQFPSYCLDLMVLSWDQNPKIRPTASQIVSIGSAPEFTHLLDVMSLSHPGAVNQAISYPISGIEQSDDKSYGFELWLPCSNSRIDLLMASTKGWQQYHKISCPQLFTSIQQQQMILNKNTKGMKLTCCCIVDANIWIGDCDGNIHAFNAADCSHLFSYSLEITEDCSVVTIIYLDKIKRVAAGLQNGRLFLLDSTLIPKTFAAAEGSFVLTELGTGEELHSACSIFCTDEKYEMWCGENYGTINVFSISESGASDHNPLYHFKNSTPTKDFYVAKLYATTQYVYSYVAPSCVLYQWNVELKIIENKLDCSKLIPCSESLKSIQIDEHLSPGKCQISSLAVLNNELYIGTTWGCLIIVEKMMLRPITVFRPFEEDLLSIIPLPSLTDSEPSLIVTIGRSYRSLIDRYTDVKLVLNATTPTSTATEKHAKDFLQRSRLNNMHALLWRADHWAQF</sequence>